<gene>
    <name evidence="2" type="ORF">SAMN05660297_02751</name>
</gene>
<dbReference type="Proteomes" id="UP000199568">
    <property type="component" value="Unassembled WGS sequence"/>
</dbReference>
<dbReference type="EMBL" id="FOHU01000014">
    <property type="protein sequence ID" value="SET55645.1"/>
    <property type="molecule type" value="Genomic_DNA"/>
</dbReference>
<organism evidence="2 3">
    <name type="scientific">Natronincola peptidivorans</name>
    <dbReference type="NCBI Taxonomy" id="426128"/>
    <lineage>
        <taxon>Bacteria</taxon>
        <taxon>Bacillati</taxon>
        <taxon>Bacillota</taxon>
        <taxon>Clostridia</taxon>
        <taxon>Peptostreptococcales</taxon>
        <taxon>Natronincolaceae</taxon>
        <taxon>Natronincola</taxon>
    </lineage>
</organism>
<sequence>MKAKVLKTFRDKTTKVLYTKGKEISINEKRYEEINATALGIFLEKMVEEQKRSEEPNKTENEVEKEKLEEKAGTKDKKKSGGAEGKKKKSDEK</sequence>
<evidence type="ECO:0000313" key="3">
    <source>
        <dbReference type="Proteomes" id="UP000199568"/>
    </source>
</evidence>
<keyword evidence="3" id="KW-1185">Reference proteome</keyword>
<accession>A0A1I0FCI9</accession>
<evidence type="ECO:0000313" key="2">
    <source>
        <dbReference type="EMBL" id="SET55645.1"/>
    </source>
</evidence>
<name>A0A1I0FCI9_9FIRM</name>
<dbReference type="RefSeq" id="WP_090445223.1">
    <property type="nucleotide sequence ID" value="NZ_FOHU01000014.1"/>
</dbReference>
<evidence type="ECO:0000256" key="1">
    <source>
        <dbReference type="SAM" id="MobiDB-lite"/>
    </source>
</evidence>
<feature type="region of interest" description="Disordered" evidence="1">
    <location>
        <begin position="48"/>
        <end position="93"/>
    </location>
</feature>
<reference evidence="2 3" key="1">
    <citation type="submission" date="2016-10" db="EMBL/GenBank/DDBJ databases">
        <authorList>
            <person name="de Groot N.N."/>
        </authorList>
    </citation>
    <scope>NUCLEOTIDE SEQUENCE [LARGE SCALE GENOMIC DNA]</scope>
    <source>
        <strain evidence="2 3">DSM 18979</strain>
    </source>
</reference>
<protein>
    <submittedName>
        <fullName evidence="2">Uncharacterized protein</fullName>
    </submittedName>
</protein>
<dbReference type="STRING" id="426128.SAMN05660297_02751"/>
<dbReference type="OrthoDB" id="418336at186801"/>
<proteinExistence type="predicted"/>
<dbReference type="AlphaFoldDB" id="A0A1I0FCI9"/>